<protein>
    <submittedName>
        <fullName evidence="2">AAA family ATPase</fullName>
    </submittedName>
</protein>
<keyword evidence="3" id="KW-1185">Reference proteome</keyword>
<dbReference type="PANTHER" id="PTHR34825">
    <property type="entry name" value="CONSERVED PROTEIN, WITH A WEAK D-GALACTARATE DEHYDRATASE/ALTRONATE HYDROLASE DOMAIN"/>
    <property type="match status" value="1"/>
</dbReference>
<proteinExistence type="predicted"/>
<dbReference type="Proteomes" id="UP000631576">
    <property type="component" value="Unassembled WGS sequence"/>
</dbReference>
<evidence type="ECO:0000259" key="1">
    <source>
        <dbReference type="Pfam" id="PF09820"/>
    </source>
</evidence>
<gene>
    <name evidence="2" type="ORF">H8S40_10145</name>
</gene>
<sequence>MNEIEHFFSIERDQSIFDGLEISKDTKLCEEYMGKYPVISISLKGINAATYKDAFDFAVQIMKEVAATMQFLLESKQLSEYDKSEYQKLLDDNMSGAVFCSSLKKLSILLKKHYGTKAVLLIDEYDVPLAKAFENGYYDQMIFLIRSLLEQALKTNNSLKFAVMAGCMRISKESIFTGFNNLKVLSITDERYDEYFGFTDMEVQACERALQQIEEKKYDEELRENGVNKILKYGIACYMKRCKVKQAEKLS</sequence>
<dbReference type="PANTHER" id="PTHR34825:SF1">
    <property type="entry name" value="AAA-ATPASE-LIKE DOMAIN-CONTAINING PROTEIN"/>
    <property type="match status" value="1"/>
</dbReference>
<dbReference type="EMBL" id="JACOPE010000001">
    <property type="protein sequence ID" value="MBC5683923.1"/>
    <property type="molecule type" value="Genomic_DNA"/>
</dbReference>
<reference evidence="2 3" key="1">
    <citation type="submission" date="2020-08" db="EMBL/GenBank/DDBJ databases">
        <title>Genome public.</title>
        <authorList>
            <person name="Liu C."/>
            <person name="Sun Q."/>
        </authorList>
    </citation>
    <scope>NUCLEOTIDE SEQUENCE [LARGE SCALE GENOMIC DNA]</scope>
    <source>
        <strain evidence="2 3">NSJ-13</strain>
    </source>
</reference>
<dbReference type="RefSeq" id="WP_186865197.1">
    <property type="nucleotide sequence ID" value="NZ_JACOPE010000001.1"/>
</dbReference>
<organism evidence="2 3">
    <name type="scientific">Ruminococcus hominis</name>
    <dbReference type="NCBI Taxonomy" id="2763065"/>
    <lineage>
        <taxon>Bacteria</taxon>
        <taxon>Bacillati</taxon>
        <taxon>Bacillota</taxon>
        <taxon>Clostridia</taxon>
        <taxon>Eubacteriales</taxon>
        <taxon>Oscillospiraceae</taxon>
        <taxon>Ruminococcus</taxon>
    </lineage>
</organism>
<name>A0ABR7G917_9FIRM</name>
<dbReference type="InterPro" id="IPR018631">
    <property type="entry name" value="AAA-ATPase-like_dom"/>
</dbReference>
<comment type="caution">
    <text evidence="2">The sequence shown here is derived from an EMBL/GenBank/DDBJ whole genome shotgun (WGS) entry which is preliminary data.</text>
</comment>
<accession>A0ABR7G917</accession>
<evidence type="ECO:0000313" key="2">
    <source>
        <dbReference type="EMBL" id="MBC5683923.1"/>
    </source>
</evidence>
<feature type="domain" description="AAA-ATPase-like" evidence="1">
    <location>
        <begin position="3"/>
        <end position="176"/>
    </location>
</feature>
<dbReference type="Pfam" id="PF09820">
    <property type="entry name" value="AAA-ATPase_like"/>
    <property type="match status" value="1"/>
</dbReference>
<evidence type="ECO:0000313" key="3">
    <source>
        <dbReference type="Proteomes" id="UP000631576"/>
    </source>
</evidence>